<evidence type="ECO:0000259" key="9">
    <source>
        <dbReference type="Pfam" id="PF13194"/>
    </source>
</evidence>
<dbReference type="InterPro" id="IPR003416">
    <property type="entry name" value="MgtC/SapB/SrpB/YhiD_fam"/>
</dbReference>
<dbReference type="Proteomes" id="UP000321323">
    <property type="component" value="Chromosome"/>
</dbReference>
<proteinExistence type="inferred from homology"/>
<reference evidence="10 11" key="1">
    <citation type="journal article" date="2019" name="Int. J. Syst. Evol. Microbiol.">
        <title>The Draft Whole-Genome Sequence of the Antibiotic Producer Empedobacter haloabium ATCC 31962 Provides Indications for Its Taxonomic Reclassification.</title>
        <authorList>
            <person name="Miess H."/>
            <person name="Arlt P."/>
            <person name="Apel A.K."/>
            <person name="Weber T."/>
            <person name="Nieselt K."/>
            <person name="Hanssen F."/>
            <person name="Czemmel S."/>
            <person name="Nahnsen S."/>
            <person name="Gross H."/>
        </authorList>
    </citation>
    <scope>NUCLEOTIDE SEQUENCE [LARGE SCALE GENOMIC DNA]</scope>
    <source>
        <strain evidence="10 11">ATCC 31962</strain>
    </source>
</reference>
<feature type="transmembrane region" description="Helical" evidence="7">
    <location>
        <begin position="187"/>
        <end position="206"/>
    </location>
</feature>
<sequence length="454" mass="46687">MSLLSTTVPALGAPLHGAASEWTYLEMLTRFALALALGLLIGLERERRKKEAGLRTFGFIAVLGAVGASLGDTYAYIVLCLTGLLTVFLNIQDMRTHAGTELTTSAAMLVTCIAGILCGKGHTLTPAAIMVSSTALLAWKDILQGFSIGLTEGELRSALLLAILGIVIYPALPVGSIGPMGLIEPRAAWATVILIAGIGFVNYVLWKAFGTRGVAIAGFLGGLVNSSVTVNELASRVGRNASGAVAAAAYRGILLATSAMVTRNALILALLAPGVAVAGAGAYLAMLAASAFFVFYPRTPAATGIVAQAQTSDQIVLPFSLWSALKYGLVFLLLHILGVLTQKYFGNVGFYLVSLIGGTVSSASAVAAAASLAADGKLTLDAAATGAIIASLASVAINLPFVLRVPNRRFVLAIAAAMAVIASLGLAGMLLGETLAALVNRHFPILLSLNQLRP</sequence>
<evidence type="ECO:0000256" key="5">
    <source>
        <dbReference type="ARBA" id="ARBA00022989"/>
    </source>
</evidence>
<feature type="transmembrane region" description="Helical" evidence="7">
    <location>
        <begin position="315"/>
        <end position="337"/>
    </location>
</feature>
<feature type="transmembrane region" description="Helical" evidence="7">
    <location>
        <begin position="155"/>
        <end position="175"/>
    </location>
</feature>
<evidence type="ECO:0000256" key="1">
    <source>
        <dbReference type="ARBA" id="ARBA00004651"/>
    </source>
</evidence>
<evidence type="ECO:0000256" key="7">
    <source>
        <dbReference type="SAM" id="Phobius"/>
    </source>
</evidence>
<comment type="similarity">
    <text evidence="2">Belongs to the MgtC/SapB family.</text>
</comment>
<keyword evidence="5 7" id="KW-1133">Transmembrane helix</keyword>
<comment type="subcellular location">
    <subcellularLocation>
        <location evidence="1">Cell membrane</location>
        <topology evidence="1">Multi-pass membrane protein</topology>
    </subcellularLocation>
</comment>
<dbReference type="Pfam" id="PF13194">
    <property type="entry name" value="DUF4010"/>
    <property type="match status" value="1"/>
</dbReference>
<protein>
    <submittedName>
        <fullName evidence="10">MgtC/SapB family protein</fullName>
    </submittedName>
</protein>
<feature type="transmembrane region" description="Helical" evidence="7">
    <location>
        <begin position="52"/>
        <end position="68"/>
    </location>
</feature>
<feature type="transmembrane region" description="Helical" evidence="7">
    <location>
        <begin position="74"/>
        <end position="91"/>
    </location>
</feature>
<dbReference type="EMBL" id="CP136508">
    <property type="protein sequence ID" value="WUR15030.1"/>
    <property type="molecule type" value="Genomic_DNA"/>
</dbReference>
<keyword evidence="11" id="KW-1185">Reference proteome</keyword>
<keyword evidence="3" id="KW-1003">Cell membrane</keyword>
<evidence type="ECO:0000256" key="3">
    <source>
        <dbReference type="ARBA" id="ARBA00022475"/>
    </source>
</evidence>
<gene>
    <name evidence="10" type="ORF">E7V67_007955</name>
</gene>
<feature type="transmembrane region" description="Helical" evidence="7">
    <location>
        <begin position="27"/>
        <end position="43"/>
    </location>
</feature>
<evidence type="ECO:0000256" key="6">
    <source>
        <dbReference type="ARBA" id="ARBA00023136"/>
    </source>
</evidence>
<dbReference type="InterPro" id="IPR025105">
    <property type="entry name" value="DUF4010"/>
</dbReference>
<keyword evidence="4 7" id="KW-0812">Transmembrane</keyword>
<feature type="transmembrane region" description="Helical" evidence="7">
    <location>
        <begin position="382"/>
        <end position="403"/>
    </location>
</feature>
<evidence type="ECO:0000313" key="11">
    <source>
        <dbReference type="Proteomes" id="UP000321323"/>
    </source>
</evidence>
<dbReference type="PANTHER" id="PTHR39084">
    <property type="entry name" value="MEMBRANE PROTEIN-RELATED"/>
    <property type="match status" value="1"/>
</dbReference>
<evidence type="ECO:0000256" key="4">
    <source>
        <dbReference type="ARBA" id="ARBA00022692"/>
    </source>
</evidence>
<keyword evidence="6 7" id="KW-0472">Membrane</keyword>
<dbReference type="Pfam" id="PF02308">
    <property type="entry name" value="MgtC"/>
    <property type="match status" value="1"/>
</dbReference>
<dbReference type="PANTHER" id="PTHR39084:SF1">
    <property type="entry name" value="DUF4010 DOMAIN-CONTAINING PROTEIN"/>
    <property type="match status" value="1"/>
</dbReference>
<evidence type="ECO:0000259" key="8">
    <source>
        <dbReference type="Pfam" id="PF02308"/>
    </source>
</evidence>
<feature type="transmembrane region" description="Helical" evidence="7">
    <location>
        <begin position="410"/>
        <end position="431"/>
    </location>
</feature>
<feature type="transmembrane region" description="Helical" evidence="7">
    <location>
        <begin position="268"/>
        <end position="295"/>
    </location>
</feature>
<feature type="domain" description="MgtC/SapB/SrpB/YhiD N-terminal" evidence="8">
    <location>
        <begin position="32"/>
        <end position="144"/>
    </location>
</feature>
<evidence type="ECO:0000313" key="10">
    <source>
        <dbReference type="EMBL" id="WUR15030.1"/>
    </source>
</evidence>
<name>A0ABZ1URU7_9BURK</name>
<dbReference type="InterPro" id="IPR049177">
    <property type="entry name" value="MgtC_SapB_SrpB_YhiD_N"/>
</dbReference>
<evidence type="ECO:0000256" key="2">
    <source>
        <dbReference type="ARBA" id="ARBA00009298"/>
    </source>
</evidence>
<feature type="domain" description="DUF4010" evidence="9">
    <location>
        <begin position="193"/>
        <end position="402"/>
    </location>
</feature>
<organism evidence="10 11">
    <name type="scientific">[Empedobacter] haloabium</name>
    <dbReference type="NCBI Taxonomy" id="592317"/>
    <lineage>
        <taxon>Bacteria</taxon>
        <taxon>Pseudomonadati</taxon>
        <taxon>Pseudomonadota</taxon>
        <taxon>Betaproteobacteria</taxon>
        <taxon>Burkholderiales</taxon>
        <taxon>Oxalobacteraceae</taxon>
        <taxon>Telluria group</taxon>
        <taxon>Telluria group incertae sedis</taxon>
    </lineage>
</organism>
<feature type="transmembrane region" description="Helical" evidence="7">
    <location>
        <begin position="349"/>
        <end position="370"/>
    </location>
</feature>
<accession>A0ABZ1URU7</accession>
<dbReference type="PRINTS" id="PR01837">
    <property type="entry name" value="MGTCSAPBPROT"/>
</dbReference>